<dbReference type="RefSeq" id="WP_267647010.1">
    <property type="nucleotide sequence ID" value="NZ_JANHGR010000001.1"/>
</dbReference>
<reference evidence="1 2" key="1">
    <citation type="journal article" date="2019" name="Int. J. Syst. Evol. Microbiol.">
        <title>The Global Catalogue of Microorganisms (GCM) 10K type strain sequencing project: providing services to taxonomists for standard genome sequencing and annotation.</title>
        <authorList>
            <consortium name="The Broad Institute Genomics Platform"/>
            <consortium name="The Broad Institute Genome Sequencing Center for Infectious Disease"/>
            <person name="Wu L."/>
            <person name="Ma J."/>
        </authorList>
    </citation>
    <scope>NUCLEOTIDE SEQUENCE [LARGE SCALE GENOMIC DNA]</scope>
    <source>
        <strain evidence="1 2">CGMCC 1.12859</strain>
    </source>
</reference>
<dbReference type="Proteomes" id="UP001597139">
    <property type="component" value="Unassembled WGS sequence"/>
</dbReference>
<comment type="caution">
    <text evidence="1">The sequence shown here is derived from an EMBL/GenBank/DDBJ whole genome shotgun (WGS) entry which is preliminary data.</text>
</comment>
<evidence type="ECO:0000313" key="1">
    <source>
        <dbReference type="EMBL" id="MFD1567823.1"/>
    </source>
</evidence>
<sequence>MSTTDVPTCNRCGARDATVDRQLTHATDPLQVTECRRCGAILSIGGHEW</sequence>
<dbReference type="EMBL" id="JBHUCZ010000009">
    <property type="protein sequence ID" value="MFD1567823.1"/>
    <property type="molecule type" value="Genomic_DNA"/>
</dbReference>
<proteinExistence type="predicted"/>
<organism evidence="1 2">
    <name type="scientific">Halolamina litorea</name>
    <dbReference type="NCBI Taxonomy" id="1515593"/>
    <lineage>
        <taxon>Archaea</taxon>
        <taxon>Methanobacteriati</taxon>
        <taxon>Methanobacteriota</taxon>
        <taxon>Stenosarchaea group</taxon>
        <taxon>Halobacteria</taxon>
        <taxon>Halobacteriales</taxon>
        <taxon>Haloferacaceae</taxon>
    </lineage>
</organism>
<evidence type="ECO:0000313" key="2">
    <source>
        <dbReference type="Proteomes" id="UP001597139"/>
    </source>
</evidence>
<protein>
    <recommendedName>
        <fullName evidence="3">Small CPxCG-related zinc finger protein</fullName>
    </recommendedName>
</protein>
<keyword evidence="2" id="KW-1185">Reference proteome</keyword>
<evidence type="ECO:0008006" key="3">
    <source>
        <dbReference type="Google" id="ProtNLM"/>
    </source>
</evidence>
<gene>
    <name evidence="1" type="ORF">ACFSAU_09985</name>
</gene>
<dbReference type="AlphaFoldDB" id="A0ABD6BUN4"/>
<name>A0ABD6BUN4_9EURY</name>
<accession>A0ABD6BUN4</accession>